<evidence type="ECO:0000313" key="3">
    <source>
        <dbReference type="EMBL" id="RCK66723.1"/>
    </source>
</evidence>
<proteinExistence type="predicted"/>
<sequence>MFLLHQYQDTINHSLSKRQLSERQIGAIVGIVIFAVGWIIAFVFIFLRRRRQPPRMQYQEPTVRYGMPQQQQEGYAPPAPRPNMSGNARDNAAAAGGQTNRTEIPDDFVPPYSETADESKDMGYYDAEGKFHSIDYTKPPLPPSTAHTR</sequence>
<evidence type="ECO:0000256" key="2">
    <source>
        <dbReference type="SAM" id="Phobius"/>
    </source>
</evidence>
<feature type="compositionally biased region" description="Low complexity" evidence="1">
    <location>
        <begin position="86"/>
        <end position="97"/>
    </location>
</feature>
<evidence type="ECO:0000256" key="1">
    <source>
        <dbReference type="SAM" id="MobiDB-lite"/>
    </source>
</evidence>
<dbReference type="AlphaFoldDB" id="A0A367YLH3"/>
<keyword evidence="2" id="KW-1133">Transmembrane helix</keyword>
<dbReference type="OrthoDB" id="4088875at2759"/>
<evidence type="ECO:0008006" key="5">
    <source>
        <dbReference type="Google" id="ProtNLM"/>
    </source>
</evidence>
<feature type="transmembrane region" description="Helical" evidence="2">
    <location>
        <begin position="25"/>
        <end position="47"/>
    </location>
</feature>
<comment type="caution">
    <text evidence="3">The sequence shown here is derived from an EMBL/GenBank/DDBJ whole genome shotgun (WGS) entry which is preliminary data.</text>
</comment>
<reference evidence="3 4" key="1">
    <citation type="submission" date="2018-06" db="EMBL/GenBank/DDBJ databases">
        <title>Whole genome sequencing of Candida tropicalis (genome annotated by CSBL at Korea University).</title>
        <authorList>
            <person name="Ahn J."/>
        </authorList>
    </citation>
    <scope>NUCLEOTIDE SEQUENCE [LARGE SCALE GENOMIC DNA]</scope>
    <source>
        <strain evidence="3 4">ATCC 20962</strain>
    </source>
</reference>
<keyword evidence="4" id="KW-1185">Reference proteome</keyword>
<keyword evidence="2" id="KW-0472">Membrane</keyword>
<organism evidence="3 4">
    <name type="scientific">Candida viswanathii</name>
    <dbReference type="NCBI Taxonomy" id="5486"/>
    <lineage>
        <taxon>Eukaryota</taxon>
        <taxon>Fungi</taxon>
        <taxon>Dikarya</taxon>
        <taxon>Ascomycota</taxon>
        <taxon>Saccharomycotina</taxon>
        <taxon>Pichiomycetes</taxon>
        <taxon>Debaryomycetaceae</taxon>
        <taxon>Candida/Lodderomyces clade</taxon>
        <taxon>Candida</taxon>
    </lineage>
</organism>
<name>A0A367YLH3_9ASCO</name>
<keyword evidence="2" id="KW-0812">Transmembrane</keyword>
<evidence type="ECO:0000313" key="4">
    <source>
        <dbReference type="Proteomes" id="UP000253472"/>
    </source>
</evidence>
<protein>
    <recommendedName>
        <fullName evidence="5">Protein RCR2</fullName>
    </recommendedName>
</protein>
<feature type="region of interest" description="Disordered" evidence="1">
    <location>
        <begin position="58"/>
        <end position="124"/>
    </location>
</feature>
<dbReference type="EMBL" id="QLNQ01000001">
    <property type="protein sequence ID" value="RCK66723.1"/>
    <property type="molecule type" value="Genomic_DNA"/>
</dbReference>
<gene>
    <name evidence="3" type="ORF">Cantr_02729</name>
</gene>
<accession>A0A367YLH3</accession>
<dbReference type="Proteomes" id="UP000253472">
    <property type="component" value="Unassembled WGS sequence"/>
</dbReference>